<dbReference type="InterPro" id="IPR007484">
    <property type="entry name" value="Peptidase_M28"/>
</dbReference>
<keyword evidence="3 7" id="KW-0645">Protease</keyword>
<dbReference type="PANTHER" id="PTHR12147">
    <property type="entry name" value="METALLOPEPTIDASE M28 FAMILY MEMBER"/>
    <property type="match status" value="1"/>
</dbReference>
<dbReference type="GO" id="GO:0006508">
    <property type="term" value="P:proteolysis"/>
    <property type="evidence" value="ECO:0007669"/>
    <property type="project" value="UniProtKB-KW"/>
</dbReference>
<dbReference type="Proteomes" id="UP000015241">
    <property type="component" value="Unassembled WGS sequence"/>
</dbReference>
<dbReference type="OrthoDB" id="10013407at2759"/>
<protein>
    <recommendedName>
        <fullName evidence="7">Peptide hydrolase</fullName>
        <ecNumber evidence="7">3.4.-.-</ecNumber>
    </recommendedName>
</protein>
<proteinExistence type="inferred from homology"/>
<dbReference type="Pfam" id="PF04389">
    <property type="entry name" value="Peptidase_M28"/>
    <property type="match status" value="1"/>
</dbReference>
<evidence type="ECO:0000256" key="7">
    <source>
        <dbReference type="RuleBase" id="RU361240"/>
    </source>
</evidence>
<dbReference type="SUPFAM" id="SSF53187">
    <property type="entry name" value="Zn-dependent exopeptidases"/>
    <property type="match status" value="1"/>
</dbReference>
<evidence type="ECO:0000256" key="1">
    <source>
        <dbReference type="ARBA" id="ARBA00001947"/>
    </source>
</evidence>
<keyword evidence="5 7" id="KW-0378">Hydrolase</keyword>
<dbReference type="EMBL" id="KE504206">
    <property type="protein sequence ID" value="EPS95493.1"/>
    <property type="molecule type" value="Genomic_DNA"/>
</dbReference>
<keyword evidence="4 7" id="KW-0479">Metal-binding</keyword>
<dbReference type="InterPro" id="IPR045175">
    <property type="entry name" value="M28_fam"/>
</dbReference>
<evidence type="ECO:0000259" key="8">
    <source>
        <dbReference type="Pfam" id="PF04389"/>
    </source>
</evidence>
<evidence type="ECO:0000256" key="3">
    <source>
        <dbReference type="ARBA" id="ARBA00022670"/>
    </source>
</evidence>
<dbReference type="Gene3D" id="3.40.630.10">
    <property type="entry name" value="Zn peptidases"/>
    <property type="match status" value="1"/>
</dbReference>
<dbReference type="InParanoid" id="S8DWE7"/>
<dbReference type="EC" id="3.4.-.-" evidence="7"/>
<evidence type="ECO:0000256" key="5">
    <source>
        <dbReference type="ARBA" id="ARBA00022801"/>
    </source>
</evidence>
<evidence type="ECO:0000313" key="9">
    <source>
        <dbReference type="EMBL" id="EPS95493.1"/>
    </source>
</evidence>
<dbReference type="STRING" id="743788.S8DWE7"/>
<evidence type="ECO:0000256" key="2">
    <source>
        <dbReference type="ARBA" id="ARBA00005634"/>
    </source>
</evidence>
<dbReference type="PANTHER" id="PTHR12147:SF26">
    <property type="entry name" value="PEPTIDASE M28 DOMAIN-CONTAINING PROTEIN"/>
    <property type="match status" value="1"/>
</dbReference>
<comment type="similarity">
    <text evidence="2">Belongs to the peptidase M28 family. M28B subfamily.</text>
</comment>
<name>S8DWE7_FOMSC</name>
<dbReference type="AlphaFoldDB" id="S8DWE7"/>
<gene>
    <name evidence="9" type="ORF">FOMPIDRAFT_1098493</name>
</gene>
<accession>S8DWE7</accession>
<feature type="non-terminal residue" evidence="9">
    <location>
        <position position="1"/>
    </location>
</feature>
<evidence type="ECO:0000256" key="6">
    <source>
        <dbReference type="ARBA" id="ARBA00022833"/>
    </source>
</evidence>
<reference evidence="9 10" key="1">
    <citation type="journal article" date="2012" name="Science">
        <title>The Paleozoic origin of enzymatic lignin decomposition reconstructed from 31 fungal genomes.</title>
        <authorList>
            <person name="Floudas D."/>
            <person name="Binder M."/>
            <person name="Riley R."/>
            <person name="Barry K."/>
            <person name="Blanchette R.A."/>
            <person name="Henrissat B."/>
            <person name="Martinez A.T."/>
            <person name="Otillar R."/>
            <person name="Spatafora J.W."/>
            <person name="Yadav J.S."/>
            <person name="Aerts A."/>
            <person name="Benoit I."/>
            <person name="Boyd A."/>
            <person name="Carlson A."/>
            <person name="Copeland A."/>
            <person name="Coutinho P.M."/>
            <person name="de Vries R.P."/>
            <person name="Ferreira P."/>
            <person name="Findley K."/>
            <person name="Foster B."/>
            <person name="Gaskell J."/>
            <person name="Glotzer D."/>
            <person name="Gorecki P."/>
            <person name="Heitman J."/>
            <person name="Hesse C."/>
            <person name="Hori C."/>
            <person name="Igarashi K."/>
            <person name="Jurgens J.A."/>
            <person name="Kallen N."/>
            <person name="Kersten P."/>
            <person name="Kohler A."/>
            <person name="Kuees U."/>
            <person name="Kumar T.K.A."/>
            <person name="Kuo A."/>
            <person name="LaButti K."/>
            <person name="Larrondo L.F."/>
            <person name="Lindquist E."/>
            <person name="Ling A."/>
            <person name="Lombard V."/>
            <person name="Lucas S."/>
            <person name="Lundell T."/>
            <person name="Martin R."/>
            <person name="McLaughlin D.J."/>
            <person name="Morgenstern I."/>
            <person name="Morin E."/>
            <person name="Murat C."/>
            <person name="Nagy L.G."/>
            <person name="Nolan M."/>
            <person name="Ohm R.A."/>
            <person name="Patyshakuliyeva A."/>
            <person name="Rokas A."/>
            <person name="Ruiz-Duenas F.J."/>
            <person name="Sabat G."/>
            <person name="Salamov A."/>
            <person name="Samejima M."/>
            <person name="Schmutz J."/>
            <person name="Slot J.C."/>
            <person name="St John F."/>
            <person name="Stenlid J."/>
            <person name="Sun H."/>
            <person name="Sun S."/>
            <person name="Syed K."/>
            <person name="Tsang A."/>
            <person name="Wiebenga A."/>
            <person name="Young D."/>
            <person name="Pisabarro A."/>
            <person name="Eastwood D.C."/>
            <person name="Martin F."/>
            <person name="Cullen D."/>
            <person name="Grigoriev I.V."/>
            <person name="Hibbett D.S."/>
        </authorList>
    </citation>
    <scope>NUCLEOTIDE SEQUENCE</scope>
    <source>
        <strain evidence="10">FP-58527</strain>
    </source>
</reference>
<dbReference type="HOGENOM" id="CLU_025286_0_0_1"/>
<evidence type="ECO:0000256" key="4">
    <source>
        <dbReference type="ARBA" id="ARBA00022723"/>
    </source>
</evidence>
<keyword evidence="6 7" id="KW-0862">Zinc</keyword>
<comment type="cofactor">
    <cofactor evidence="1">
        <name>Zn(2+)</name>
        <dbReference type="ChEBI" id="CHEBI:29105"/>
    </cofactor>
</comment>
<keyword evidence="10" id="KW-1185">Reference proteome</keyword>
<feature type="non-terminal residue" evidence="9">
    <location>
        <position position="457"/>
    </location>
</feature>
<dbReference type="eggNOG" id="KOG2195">
    <property type="taxonomic scope" value="Eukaryota"/>
</dbReference>
<dbReference type="GO" id="GO:0046872">
    <property type="term" value="F:metal ion binding"/>
    <property type="evidence" value="ECO:0007669"/>
    <property type="project" value="UniProtKB-KW"/>
</dbReference>
<organism evidence="9 10">
    <name type="scientific">Fomitopsis schrenkii</name>
    <name type="common">Brown rot fungus</name>
    <dbReference type="NCBI Taxonomy" id="2126942"/>
    <lineage>
        <taxon>Eukaryota</taxon>
        <taxon>Fungi</taxon>
        <taxon>Dikarya</taxon>
        <taxon>Basidiomycota</taxon>
        <taxon>Agaricomycotina</taxon>
        <taxon>Agaricomycetes</taxon>
        <taxon>Polyporales</taxon>
        <taxon>Fomitopsis</taxon>
    </lineage>
</organism>
<evidence type="ECO:0000313" key="10">
    <source>
        <dbReference type="Proteomes" id="UP000015241"/>
    </source>
</evidence>
<dbReference type="GO" id="GO:0008235">
    <property type="term" value="F:metalloexopeptidase activity"/>
    <property type="evidence" value="ECO:0007669"/>
    <property type="project" value="InterPro"/>
</dbReference>
<sequence>LLVTPHDPTLLTTGPSCLANSYRGLFGGNSVFIVDDACMSSSIGLLSQGLFSPIDSPDQNLVWLEQEAVEDALKPPSSEDVYELISNLPTALPAAQNDEQKVMINSPLANILLAGLPSSMVLSVTPDIARTLDTQIPRSWKYTPIPQEPVPYVPISSSATARVKALAASVKFDPVIASIVGNISIPQMRQDVRYLTGEDPASGIVSRHAFSSGALQAADWLQEQFEGTGASCEQKPFRTGFSPNVVCTYAATQGTTETILLSAHYDSRGSFGSTRAPGGDDDGSGTTALLAIARTIARKGVTFRKNVQLVAFSGEEQGLLGSKAYARELYELGANLTLMIQADMLGYHAPGEPAQLGLPASIGSQEVMQLVSNLSAIYSPELVIGTTSACCSDHQSFHELGFPATQVFERAGPIADPMYHNSGDVSDREGYDFEQIRSIAKIQFATLLHAAGYDLQE</sequence>
<feature type="domain" description="Peptidase M28" evidence="8">
    <location>
        <begin position="244"/>
        <end position="428"/>
    </location>
</feature>